<proteinExistence type="predicted"/>
<evidence type="ECO:0000313" key="2">
    <source>
        <dbReference type="Proteomes" id="UP000598467"/>
    </source>
</evidence>
<protein>
    <recommendedName>
        <fullName evidence="3">TNase-like domain-containing protein</fullName>
    </recommendedName>
</protein>
<evidence type="ECO:0000313" key="1">
    <source>
        <dbReference type="EMBL" id="MBD1546773.1"/>
    </source>
</evidence>
<organism evidence="1 2">
    <name type="scientific">Roseibium aggregatum</name>
    <dbReference type="NCBI Taxonomy" id="187304"/>
    <lineage>
        <taxon>Bacteria</taxon>
        <taxon>Pseudomonadati</taxon>
        <taxon>Pseudomonadota</taxon>
        <taxon>Alphaproteobacteria</taxon>
        <taxon>Hyphomicrobiales</taxon>
        <taxon>Stappiaceae</taxon>
        <taxon>Roseibium</taxon>
    </lineage>
</organism>
<comment type="caution">
    <text evidence="1">The sequence shown here is derived from an EMBL/GenBank/DDBJ whole genome shotgun (WGS) entry which is preliminary data.</text>
</comment>
<accession>A0A926S4U4</accession>
<sequence>MENSGCFPRKLFSGPIAFIFALPYLTGNRILSIGDAGGGKSLRDLYRKTPAAGRRGLPWGRKMTRTDKPAGCGRRVSLVLCFIFLSAQSQAQEDPGRAVSLCVADAAESLEPVPVTAGEDATIYRSAAGEGFLLADIIVPDRDAAAQGPSEAAGTRYLAYPAGPENRWGLSPAWVVAERGTDRVLVQQALLSSGRALVAPELGLPDCTAALKWSEALARRADKGLWQDEKVLSTRYPAALLDQAGHYVVAAGRIVSLGITARTRYLNFGFRWKSDFTVTLKVSEEEAFDAVLAKKGARVADLEGAAVLVRGVVQVRDGPYMELAHPGQLDVIDFKKGEE</sequence>
<reference evidence="1" key="1">
    <citation type="submission" date="2020-05" db="EMBL/GenBank/DDBJ databases">
        <title>Identification of trans-AT polyketide cluster in two marine bacteria, producers of a novel glutaramide-containing polyketide sesbanimide D and analogs.</title>
        <authorList>
            <person name="Kacar D."/>
            <person name="Rodriguez P."/>
            <person name="Canedo L."/>
            <person name="Gonzalez E."/>
            <person name="Galan B."/>
            <person name="De La Calle F."/>
            <person name="Garcia J.L."/>
        </authorList>
    </citation>
    <scope>NUCLEOTIDE SEQUENCE</scope>
    <source>
        <strain evidence="1">PHM038</strain>
    </source>
</reference>
<evidence type="ECO:0008006" key="3">
    <source>
        <dbReference type="Google" id="ProtNLM"/>
    </source>
</evidence>
<gene>
    <name evidence="1" type="ORF">HK439_10905</name>
</gene>
<dbReference type="SUPFAM" id="SSF50199">
    <property type="entry name" value="Staphylococcal nuclease"/>
    <property type="match status" value="1"/>
</dbReference>
<dbReference type="EMBL" id="JABFCZ010000011">
    <property type="protein sequence ID" value="MBD1546773.1"/>
    <property type="molecule type" value="Genomic_DNA"/>
</dbReference>
<dbReference type="Proteomes" id="UP000598467">
    <property type="component" value="Unassembled WGS sequence"/>
</dbReference>
<name>A0A926S4U4_9HYPH</name>
<dbReference type="RefSeq" id="WP_190291481.1">
    <property type="nucleotide sequence ID" value="NZ_JABFCZ010000011.1"/>
</dbReference>
<dbReference type="InterPro" id="IPR035437">
    <property type="entry name" value="SNase_OB-fold_sf"/>
</dbReference>
<dbReference type="AlphaFoldDB" id="A0A926S4U4"/>